<dbReference type="InterPro" id="IPR024520">
    <property type="entry name" value="DUF3558"/>
</dbReference>
<dbReference type="PROSITE" id="PS51257">
    <property type="entry name" value="PROKAR_LIPOPROTEIN"/>
    <property type="match status" value="1"/>
</dbReference>
<evidence type="ECO:0000313" key="2">
    <source>
        <dbReference type="EMBL" id="ANE82151.1"/>
    </source>
</evidence>
<evidence type="ECO:0000256" key="1">
    <source>
        <dbReference type="SAM" id="SignalP"/>
    </source>
</evidence>
<dbReference type="Pfam" id="PF12079">
    <property type="entry name" value="DUF3558"/>
    <property type="match status" value="1"/>
</dbReference>
<keyword evidence="3" id="KW-1185">Reference proteome</keyword>
<dbReference type="EMBL" id="CP015596">
    <property type="protein sequence ID" value="ANE82151.1"/>
    <property type="molecule type" value="Genomic_DNA"/>
</dbReference>
<accession>A0A172USW8</accession>
<protein>
    <recommendedName>
        <fullName evidence="4">DUF3558 domain-containing protein</fullName>
    </recommendedName>
</protein>
<dbReference type="Proteomes" id="UP000077143">
    <property type="component" value="Chromosome"/>
</dbReference>
<dbReference type="KEGG" id="madi:A7U43_25420"/>
<sequence length="190" mass="19846">MRARGFRTTLRPLAVAATVMAAAGCVQQVGGIAQPVRAAGADGYADAERGYGYNDNRCGLLTDDSVQSILAADDVVRPYSGAVCQYVLPRGEAMIDATFAWFDSGDLGRERALALDRGAEVSDTVIERRTAFLARRDITGSACAATAAAGGGVLSWWVQVRGDGDKSGDPGVDACLDAQKLLSATLRSDL</sequence>
<evidence type="ECO:0000313" key="3">
    <source>
        <dbReference type="Proteomes" id="UP000077143"/>
    </source>
</evidence>
<feature type="chain" id="PRO_5008002352" description="DUF3558 domain-containing protein" evidence="1">
    <location>
        <begin position="22"/>
        <end position="190"/>
    </location>
</feature>
<dbReference type="RefSeq" id="WP_068000517.1">
    <property type="nucleotide sequence ID" value="NZ_CP015596.1"/>
</dbReference>
<dbReference type="STRING" id="1682113.A7U43_25420"/>
<name>A0A172USW8_9MYCO</name>
<organism evidence="2 3">
    <name type="scientific">Mycobacterium adipatum</name>
    <dbReference type="NCBI Taxonomy" id="1682113"/>
    <lineage>
        <taxon>Bacteria</taxon>
        <taxon>Bacillati</taxon>
        <taxon>Actinomycetota</taxon>
        <taxon>Actinomycetes</taxon>
        <taxon>Mycobacteriales</taxon>
        <taxon>Mycobacteriaceae</taxon>
        <taxon>Mycobacterium</taxon>
    </lineage>
</organism>
<reference evidence="2 3" key="1">
    <citation type="submission" date="2016-05" db="EMBL/GenBank/DDBJ databases">
        <title>Complete genome sequence of a phthalic acid esters degrading Mycobacterium sp. YC-RL4.</title>
        <authorList>
            <person name="Ren L."/>
            <person name="Fan S."/>
            <person name="Ruth N."/>
            <person name="Jia Y."/>
            <person name="Wang J."/>
            <person name="Qiao C."/>
        </authorList>
    </citation>
    <scope>NUCLEOTIDE SEQUENCE [LARGE SCALE GENOMIC DNA]</scope>
    <source>
        <strain evidence="2 3">YC-RL4</strain>
    </source>
</reference>
<dbReference type="AlphaFoldDB" id="A0A172USW8"/>
<evidence type="ECO:0008006" key="4">
    <source>
        <dbReference type="Google" id="ProtNLM"/>
    </source>
</evidence>
<gene>
    <name evidence="2" type="ORF">A7U43_25420</name>
</gene>
<keyword evidence="1" id="KW-0732">Signal</keyword>
<feature type="signal peptide" evidence="1">
    <location>
        <begin position="1"/>
        <end position="21"/>
    </location>
</feature>
<proteinExistence type="predicted"/>